<reference evidence="2" key="1">
    <citation type="submission" date="2016-10" db="EMBL/GenBank/DDBJ databases">
        <authorList>
            <person name="Varghese N."/>
            <person name="Submissions S."/>
        </authorList>
    </citation>
    <scope>NUCLEOTIDE SEQUENCE [LARGE SCALE GENOMIC DNA]</scope>
    <source>
        <strain evidence="2">DSM 27839</strain>
    </source>
</reference>
<evidence type="ECO:0000313" key="1">
    <source>
        <dbReference type="EMBL" id="SDX95215.1"/>
    </source>
</evidence>
<keyword evidence="2" id="KW-1185">Reference proteome</keyword>
<organism evidence="1 2">
    <name type="scientific">Ruegeria halocynthiae</name>
    <dbReference type="NCBI Taxonomy" id="985054"/>
    <lineage>
        <taxon>Bacteria</taxon>
        <taxon>Pseudomonadati</taxon>
        <taxon>Pseudomonadota</taxon>
        <taxon>Alphaproteobacteria</taxon>
        <taxon>Rhodobacterales</taxon>
        <taxon>Roseobacteraceae</taxon>
        <taxon>Ruegeria</taxon>
    </lineage>
</organism>
<evidence type="ECO:0000313" key="2">
    <source>
        <dbReference type="Proteomes" id="UP000183400"/>
    </source>
</evidence>
<gene>
    <name evidence="1" type="ORF">SAMN05444358_11915</name>
</gene>
<name>A0A1H3FWL6_9RHOB</name>
<dbReference type="EMBL" id="FNNP01000019">
    <property type="protein sequence ID" value="SDX95215.1"/>
    <property type="molecule type" value="Genomic_DNA"/>
</dbReference>
<sequence>MVNPLCPKAKRGHAPLFGSLNLSEGTRPSSTSKGSCGRAFSDGKFGRLCDINIKSISAGDLPPRASEPRSTIESSVSPIWEYKAFANSVTRLPMRPTGGEPRRGNSPFWFARTSFPSGRNLLFLRLSTILSTSKKVYFFYPKARRWKALPPEPVIQMQFIFAQFVHCGHWFGGSERQQGPALREFWQPLDFALAANGLCG</sequence>
<protein>
    <submittedName>
        <fullName evidence="1">Uncharacterized protein</fullName>
    </submittedName>
</protein>
<accession>A0A1H3FWL6</accession>
<dbReference type="Proteomes" id="UP000183400">
    <property type="component" value="Unassembled WGS sequence"/>
</dbReference>
<proteinExistence type="predicted"/>
<dbReference type="AlphaFoldDB" id="A0A1H3FWL6"/>